<dbReference type="InterPro" id="IPR043502">
    <property type="entry name" value="DNA/RNA_pol_sf"/>
</dbReference>
<gene>
    <name evidence="6" type="ORF">RF55_8802</name>
</gene>
<feature type="domain" description="Reverse transcriptase" evidence="5">
    <location>
        <begin position="1321"/>
        <end position="1449"/>
    </location>
</feature>
<keyword evidence="7" id="KW-1185">Reference proteome</keyword>
<evidence type="ECO:0000256" key="3">
    <source>
        <dbReference type="SAM" id="MobiDB-lite"/>
    </source>
</evidence>
<dbReference type="STRING" id="67767.A0A0J7KLS2"/>
<feature type="region of interest" description="Disordered" evidence="3">
    <location>
        <begin position="567"/>
        <end position="653"/>
    </location>
</feature>
<proteinExistence type="predicted"/>
<evidence type="ECO:0000259" key="5">
    <source>
        <dbReference type="PROSITE" id="PS50878"/>
    </source>
</evidence>
<protein>
    <submittedName>
        <fullName evidence="6">Reverse transcriptase</fullName>
    </submittedName>
</protein>
<feature type="compositionally biased region" description="Basic and acidic residues" evidence="3">
    <location>
        <begin position="626"/>
        <end position="642"/>
    </location>
</feature>
<dbReference type="PANTHER" id="PTHR19446">
    <property type="entry name" value="REVERSE TRANSCRIPTASES"/>
    <property type="match status" value="1"/>
</dbReference>
<feature type="domain" description="CCHC-type" evidence="4">
    <location>
        <begin position="843"/>
        <end position="857"/>
    </location>
</feature>
<dbReference type="GO" id="GO:0008270">
    <property type="term" value="F:zinc ion binding"/>
    <property type="evidence" value="ECO:0007669"/>
    <property type="project" value="UniProtKB-KW"/>
</dbReference>
<keyword evidence="1" id="KW-0862">Zinc</keyword>
<keyword evidence="1" id="KW-0479">Metal-binding</keyword>
<keyword evidence="6" id="KW-0695">RNA-directed DNA polymerase</keyword>
<keyword evidence="2" id="KW-0175">Coiled coil</keyword>
<dbReference type="Pfam" id="PF00078">
    <property type="entry name" value="RVT_1"/>
    <property type="match status" value="1"/>
</dbReference>
<dbReference type="InterPro" id="IPR001878">
    <property type="entry name" value="Znf_CCHC"/>
</dbReference>
<feature type="region of interest" description="Disordered" evidence="3">
    <location>
        <begin position="271"/>
        <end position="303"/>
    </location>
</feature>
<dbReference type="GO" id="GO:0003676">
    <property type="term" value="F:nucleic acid binding"/>
    <property type="evidence" value="ECO:0007669"/>
    <property type="project" value="InterPro"/>
</dbReference>
<evidence type="ECO:0000259" key="4">
    <source>
        <dbReference type="PROSITE" id="PS50158"/>
    </source>
</evidence>
<keyword evidence="1" id="KW-0863">Zinc-finger</keyword>
<sequence>MAEARSRIDLEALGIANSRIRQAVNGGVLIQIRGKDRVKLANVLADKMDEVLKGKGVWIGRPSKFAELRIRGVDVSVTPDDITAAIALLGGCNRSEVRGYLGAPAAGVAGTIVPGAPTSSSHEGLAEVYEAGTSVKSATVVDKKEDPNLEEISIRPIDDILQNINTGYEAIALSGGGSKDSLDLERDTFFEDSPPLGYHQKGNEKMVRTGDVQEISNKKRKADISLVVGSSSEEEVITPLYSLRGRRRGNRILDPSPERGNISDHIDLTADYETPHESDYTDVESTDKAGSNKKEVKRTRGRADNRVKFSTPRKGKKAAVFGSSINFKEDLDGISPNQLLGMSATNAGLVGLECVEVVEAVRSKSRNFSGSWSKRMMVKLRKINDVIRALTQKAESSGDPSLLEARVREKIEFDKLKAENENLRKEFAGMRSKLKKLDKIENENENIWRAVKELKAELLSLKKEGAHTEGSGNTRGKASELADGPSFSGDTSPMPVPSGSRAVGAPRDTPATKRKNNEQVKHPKKEVREVKLDVAASTAMDWKQLPQRPPKSSFPRVVANVQLVPPRGVGSATKKRKISTHGRKENKGNIEVAEEGPKPDKSTDWSTVFGKKDRIRGRTEGGAAKTRRDSKPTFPRSEEMNTRRKPRGPVPSRTVAVSITGRSEGFSYKEALTKARSEISLKDLNIESTRLRRAANGGYLIEILDKDNAGKAKALREELKALILEEQATVACPMTFGELRFVGLDDTILPEEIVQFVASEGKCEEVDIKIGRIQPMRNGLNTTWTKCPISVAAVIASRKRVRMGWTYVKVELLRARPTQCYKYWGFGHVRYSCTSTIDRSRLCFICGGEGHSLRDCKLPPRCVICATAGGNGDHRMGSALCDTNRKKSGKPSVIQCNLNHCWSAQDMLDHNMIELKTGLCVIAEPIRIPSTDYWFGSGDGKAAIRWNPEFLQSPCTLAERGRHFVSIRCRDICVVSSYVSPSLPIADFFGFSEELSGAIRALDGKVILCGDYNAKSTLWGSPTTDTRGDAVERWAAANDLRIVNVGSAPTCVRPRGSSIIDLTWVSPRAIGLVGDGLVREDVETLSDHAYITFSVGFPSTRTTNNGRTGRRWNLSKLDKATFDLSLTWACYDDSLGEEDLSAKDLARWLDDTVREACDASALRVGCKQPRRAAYWWNDSIAELRSACIGARRCWIRGRRPGRSPTVMEDLRIDYRSKKKDLKRAIGRAKSAAWRELILTLDNDPWGLPYRLVLNRLRRSSPSLSEMLDPDNELAVSFGEVFRLFKCRTVQNTAPGPDGFKVTLWKKVLNCMLDRIAVCFNACLKEGVFPVTWKNANLVLIPKGDKGFIAGLPKVRPICLLDEIGKTFERVIADRLLDWLDNNADVNLSANQFGFRKQISTCDALSKVKAITSEVVDEGGIAIAVGIDIENAFNSLPWHSIRTALAEKSS</sequence>
<evidence type="ECO:0000256" key="1">
    <source>
        <dbReference type="PROSITE-ProRule" id="PRU00047"/>
    </source>
</evidence>
<dbReference type="Gene3D" id="4.10.60.10">
    <property type="entry name" value="Zinc finger, CCHC-type"/>
    <property type="match status" value="1"/>
</dbReference>
<evidence type="ECO:0000256" key="2">
    <source>
        <dbReference type="SAM" id="Coils"/>
    </source>
</evidence>
<feature type="compositionally biased region" description="Basic and acidic residues" evidence="3">
    <location>
        <begin position="610"/>
        <end position="619"/>
    </location>
</feature>
<comment type="caution">
    <text evidence="6">The sequence shown here is derived from an EMBL/GenBank/DDBJ whole genome shotgun (WGS) entry which is preliminary data.</text>
</comment>
<dbReference type="EMBL" id="LBMM01005634">
    <property type="protein sequence ID" value="KMQ91348.1"/>
    <property type="molecule type" value="Genomic_DNA"/>
</dbReference>
<dbReference type="PaxDb" id="67767-A0A0J7KLS2"/>
<dbReference type="Proteomes" id="UP000036403">
    <property type="component" value="Unassembled WGS sequence"/>
</dbReference>
<feature type="compositionally biased region" description="Basic and acidic residues" evidence="3">
    <location>
        <begin position="271"/>
        <end position="294"/>
    </location>
</feature>
<dbReference type="SMART" id="SM00343">
    <property type="entry name" value="ZnF_C2HC"/>
    <property type="match status" value="2"/>
</dbReference>
<dbReference type="InterPro" id="IPR036691">
    <property type="entry name" value="Endo/exonu/phosph_ase_sf"/>
</dbReference>
<dbReference type="SUPFAM" id="SSF57756">
    <property type="entry name" value="Retrovirus zinc finger-like domains"/>
    <property type="match status" value="1"/>
</dbReference>
<dbReference type="Pfam" id="PF14529">
    <property type="entry name" value="Exo_endo_phos_2"/>
    <property type="match status" value="1"/>
</dbReference>
<name>A0A0J7KLS2_LASNI</name>
<dbReference type="CDD" id="cd09077">
    <property type="entry name" value="R1-I-EN"/>
    <property type="match status" value="1"/>
</dbReference>
<dbReference type="PROSITE" id="PS50158">
    <property type="entry name" value="ZF_CCHC"/>
    <property type="match status" value="1"/>
</dbReference>
<evidence type="ECO:0000313" key="7">
    <source>
        <dbReference type="Proteomes" id="UP000036403"/>
    </source>
</evidence>
<keyword evidence="6" id="KW-0548">Nucleotidyltransferase</keyword>
<keyword evidence="6" id="KW-0808">Transferase</keyword>
<dbReference type="InterPro" id="IPR000477">
    <property type="entry name" value="RT_dom"/>
</dbReference>
<accession>A0A0J7KLS2</accession>
<dbReference type="PROSITE" id="PS50878">
    <property type="entry name" value="RT_POL"/>
    <property type="match status" value="1"/>
</dbReference>
<reference evidence="6 7" key="1">
    <citation type="submission" date="2015-04" db="EMBL/GenBank/DDBJ databases">
        <title>Lasius niger genome sequencing.</title>
        <authorList>
            <person name="Konorov E.A."/>
            <person name="Nikitin M.A."/>
            <person name="Kirill M.V."/>
            <person name="Chang P."/>
        </authorList>
    </citation>
    <scope>NUCLEOTIDE SEQUENCE [LARGE SCALE GENOMIC DNA]</scope>
    <source>
        <tissue evidence="6">Whole</tissue>
    </source>
</reference>
<dbReference type="SUPFAM" id="SSF56672">
    <property type="entry name" value="DNA/RNA polymerases"/>
    <property type="match status" value="1"/>
</dbReference>
<organism evidence="6 7">
    <name type="scientific">Lasius niger</name>
    <name type="common">Black garden ant</name>
    <dbReference type="NCBI Taxonomy" id="67767"/>
    <lineage>
        <taxon>Eukaryota</taxon>
        <taxon>Metazoa</taxon>
        <taxon>Ecdysozoa</taxon>
        <taxon>Arthropoda</taxon>
        <taxon>Hexapoda</taxon>
        <taxon>Insecta</taxon>
        <taxon>Pterygota</taxon>
        <taxon>Neoptera</taxon>
        <taxon>Endopterygota</taxon>
        <taxon>Hymenoptera</taxon>
        <taxon>Apocrita</taxon>
        <taxon>Aculeata</taxon>
        <taxon>Formicoidea</taxon>
        <taxon>Formicidae</taxon>
        <taxon>Formicinae</taxon>
        <taxon>Lasius</taxon>
        <taxon>Lasius</taxon>
    </lineage>
</organism>
<dbReference type="InterPro" id="IPR036875">
    <property type="entry name" value="Znf_CCHC_sf"/>
</dbReference>
<evidence type="ECO:0000313" key="6">
    <source>
        <dbReference type="EMBL" id="KMQ91348.1"/>
    </source>
</evidence>
<dbReference type="InterPro" id="IPR005135">
    <property type="entry name" value="Endo/exonuclease/phosphatase"/>
</dbReference>
<feature type="region of interest" description="Disordered" evidence="3">
    <location>
        <begin position="465"/>
        <end position="523"/>
    </location>
</feature>
<dbReference type="GO" id="GO:0003964">
    <property type="term" value="F:RNA-directed DNA polymerase activity"/>
    <property type="evidence" value="ECO:0007669"/>
    <property type="project" value="UniProtKB-KW"/>
</dbReference>
<feature type="coiled-coil region" evidence="2">
    <location>
        <begin position="406"/>
        <end position="457"/>
    </location>
</feature>
<dbReference type="OrthoDB" id="7551843at2759"/>
<dbReference type="SUPFAM" id="SSF56219">
    <property type="entry name" value="DNase I-like"/>
    <property type="match status" value="1"/>
</dbReference>
<dbReference type="Gene3D" id="3.60.10.10">
    <property type="entry name" value="Endonuclease/exonuclease/phosphatase"/>
    <property type="match status" value="1"/>
</dbReference>